<dbReference type="AlphaFoldDB" id="A0A0F9LAQ3"/>
<protein>
    <submittedName>
        <fullName evidence="1">Uncharacterized protein</fullName>
    </submittedName>
</protein>
<sequence>MPGDIEALGTWAKDPRQAGINPISRLDHPFTLDGLKYGEEEQALSSGTNWYVRPPSGTSYEIMRMNIVALDTNFNNALHYGGINPLPTGIVLRLWDEGTDTEVYDFTPMRITRIHDWAAYGGVDSVVRDASLADAYMCRWTFAKGVAPILVDGSDLHVLRMEIPDPLDHLLSQVVMVQGWQYLSEPD</sequence>
<proteinExistence type="predicted"/>
<name>A0A0F9LAQ3_9ZZZZ</name>
<organism evidence="1">
    <name type="scientific">marine sediment metagenome</name>
    <dbReference type="NCBI Taxonomy" id="412755"/>
    <lineage>
        <taxon>unclassified sequences</taxon>
        <taxon>metagenomes</taxon>
        <taxon>ecological metagenomes</taxon>
    </lineage>
</organism>
<dbReference type="EMBL" id="LAZR01007570">
    <property type="protein sequence ID" value="KKM84421.1"/>
    <property type="molecule type" value="Genomic_DNA"/>
</dbReference>
<gene>
    <name evidence="1" type="ORF">LCGC14_1299330</name>
</gene>
<comment type="caution">
    <text evidence="1">The sequence shown here is derived from an EMBL/GenBank/DDBJ whole genome shotgun (WGS) entry which is preliminary data.</text>
</comment>
<evidence type="ECO:0000313" key="1">
    <source>
        <dbReference type="EMBL" id="KKM84421.1"/>
    </source>
</evidence>
<accession>A0A0F9LAQ3</accession>
<reference evidence="1" key="1">
    <citation type="journal article" date="2015" name="Nature">
        <title>Complex archaea that bridge the gap between prokaryotes and eukaryotes.</title>
        <authorList>
            <person name="Spang A."/>
            <person name="Saw J.H."/>
            <person name="Jorgensen S.L."/>
            <person name="Zaremba-Niedzwiedzka K."/>
            <person name="Martijn J."/>
            <person name="Lind A.E."/>
            <person name="van Eijk R."/>
            <person name="Schleper C."/>
            <person name="Guy L."/>
            <person name="Ettema T.J."/>
        </authorList>
    </citation>
    <scope>NUCLEOTIDE SEQUENCE</scope>
</reference>